<proteinExistence type="predicted"/>
<evidence type="ECO:0000313" key="2">
    <source>
        <dbReference type="EMBL" id="GII97184.1"/>
    </source>
</evidence>
<organism evidence="2 3">
    <name type="scientific">Sinosporangium siamense</name>
    <dbReference type="NCBI Taxonomy" id="1367973"/>
    <lineage>
        <taxon>Bacteria</taxon>
        <taxon>Bacillati</taxon>
        <taxon>Actinomycetota</taxon>
        <taxon>Actinomycetes</taxon>
        <taxon>Streptosporangiales</taxon>
        <taxon>Streptosporangiaceae</taxon>
        <taxon>Sinosporangium</taxon>
    </lineage>
</organism>
<dbReference type="EMBL" id="BOOW01000055">
    <property type="protein sequence ID" value="GII97184.1"/>
    <property type="molecule type" value="Genomic_DNA"/>
</dbReference>
<protein>
    <submittedName>
        <fullName evidence="2">Uncharacterized protein</fullName>
    </submittedName>
</protein>
<feature type="region of interest" description="Disordered" evidence="1">
    <location>
        <begin position="1"/>
        <end position="21"/>
    </location>
</feature>
<gene>
    <name evidence="2" type="ORF">Ssi02_74150</name>
</gene>
<sequence>MWVTQTVAAPRRSSGRFRPAVPVGPQADRSMLIVLDNAATISQVRLLLPGNSGCLAVVTSRDDSSSSKPVVTLIARAKTLANS</sequence>
<dbReference type="AlphaFoldDB" id="A0A919RR41"/>
<evidence type="ECO:0000313" key="3">
    <source>
        <dbReference type="Proteomes" id="UP000606172"/>
    </source>
</evidence>
<keyword evidence="3" id="KW-1185">Reference proteome</keyword>
<accession>A0A919RR41</accession>
<dbReference type="Proteomes" id="UP000606172">
    <property type="component" value="Unassembled WGS sequence"/>
</dbReference>
<reference evidence="2" key="1">
    <citation type="submission" date="2021-01" db="EMBL/GenBank/DDBJ databases">
        <title>Whole genome shotgun sequence of Sinosporangium siamense NBRC 109515.</title>
        <authorList>
            <person name="Komaki H."/>
            <person name="Tamura T."/>
        </authorList>
    </citation>
    <scope>NUCLEOTIDE SEQUENCE</scope>
    <source>
        <strain evidence="2">NBRC 109515</strain>
    </source>
</reference>
<comment type="caution">
    <text evidence="2">The sequence shown here is derived from an EMBL/GenBank/DDBJ whole genome shotgun (WGS) entry which is preliminary data.</text>
</comment>
<name>A0A919RR41_9ACTN</name>
<evidence type="ECO:0000256" key="1">
    <source>
        <dbReference type="SAM" id="MobiDB-lite"/>
    </source>
</evidence>